<dbReference type="SUPFAM" id="SSF55729">
    <property type="entry name" value="Acyl-CoA N-acyltransferases (Nat)"/>
    <property type="match status" value="1"/>
</dbReference>
<proteinExistence type="predicted"/>
<dbReference type="AlphaFoldDB" id="A0A1U7NK14"/>
<dbReference type="GeneID" id="78276411"/>
<dbReference type="PROSITE" id="PS51186">
    <property type="entry name" value="GNAT"/>
    <property type="match status" value="1"/>
</dbReference>
<reference evidence="2 3" key="1">
    <citation type="submission" date="2016-11" db="EMBL/GenBank/DDBJ databases">
        <title>Description of two novel members of the family Erysipelotrichaceae: Ileibacterium lipovorans gen. nov., sp. nov. and Dubosiella newyorkensis, gen. nov., sp. nov.</title>
        <authorList>
            <person name="Cox L.M."/>
            <person name="Sohn J."/>
            <person name="Tyrrell K.L."/>
            <person name="Citron D.M."/>
            <person name="Lawson P.A."/>
            <person name="Patel N.B."/>
            <person name="Iizumi T."/>
            <person name="Perez-Perez G.I."/>
            <person name="Goldstein E.J."/>
            <person name="Blaser M.J."/>
        </authorList>
    </citation>
    <scope>NUCLEOTIDE SEQUENCE [LARGE SCALE GENOMIC DNA]</scope>
    <source>
        <strain evidence="2 3">NYU-BL-A4</strain>
    </source>
</reference>
<dbReference type="Proteomes" id="UP000186705">
    <property type="component" value="Unassembled WGS sequence"/>
</dbReference>
<dbReference type="InterPro" id="IPR016181">
    <property type="entry name" value="Acyl_CoA_acyltransferase"/>
</dbReference>
<dbReference type="Gene3D" id="3.40.630.30">
    <property type="match status" value="1"/>
</dbReference>
<feature type="domain" description="N-acetyltransferase" evidence="1">
    <location>
        <begin position="3"/>
        <end position="202"/>
    </location>
</feature>
<protein>
    <submittedName>
        <fullName evidence="2">GNAT family N-acetyltransferase</fullName>
    </submittedName>
</protein>
<dbReference type="CDD" id="cd04301">
    <property type="entry name" value="NAT_SF"/>
    <property type="match status" value="1"/>
</dbReference>
<keyword evidence="2" id="KW-0808">Transferase</keyword>
<dbReference type="OrthoDB" id="2243440at2"/>
<name>A0A1U7NK14_9FIRM</name>
<dbReference type="EMBL" id="MPKA01000113">
    <property type="protein sequence ID" value="OLU44352.1"/>
    <property type="molecule type" value="Genomic_DNA"/>
</dbReference>
<organism evidence="2 3">
    <name type="scientific">Dubosiella newyorkensis</name>
    <dbReference type="NCBI Taxonomy" id="1862672"/>
    <lineage>
        <taxon>Bacteria</taxon>
        <taxon>Bacillati</taxon>
        <taxon>Bacillota</taxon>
        <taxon>Erysipelotrichia</taxon>
        <taxon>Erysipelotrichales</taxon>
        <taxon>Erysipelotrichaceae</taxon>
        <taxon>Dubosiella</taxon>
    </lineage>
</organism>
<dbReference type="Pfam" id="PF00583">
    <property type="entry name" value="Acetyltransf_1"/>
    <property type="match status" value="1"/>
</dbReference>
<dbReference type="RefSeq" id="WP_083632196.1">
    <property type="nucleotide sequence ID" value="NZ_CAPDDE010000012.1"/>
</dbReference>
<dbReference type="STRING" id="1862672.BO225_10730"/>
<comment type="caution">
    <text evidence="2">The sequence shown here is derived from an EMBL/GenBank/DDBJ whole genome shotgun (WGS) entry which is preliminary data.</text>
</comment>
<evidence type="ECO:0000313" key="3">
    <source>
        <dbReference type="Proteomes" id="UP000186705"/>
    </source>
</evidence>
<accession>A0A1U7NK14</accession>
<dbReference type="GO" id="GO:0016747">
    <property type="term" value="F:acyltransferase activity, transferring groups other than amino-acyl groups"/>
    <property type="evidence" value="ECO:0007669"/>
    <property type="project" value="InterPro"/>
</dbReference>
<evidence type="ECO:0000259" key="1">
    <source>
        <dbReference type="PROSITE" id="PS51186"/>
    </source>
</evidence>
<gene>
    <name evidence="2" type="ORF">BO225_10730</name>
</gene>
<evidence type="ECO:0000313" key="2">
    <source>
        <dbReference type="EMBL" id="OLU44352.1"/>
    </source>
</evidence>
<sequence>MKVFYRHYNKKDRFALENIVREAWNYDRLASPETARQLARVFLTSCLANSTYARVAIVNGEVKGIIALKNKKQYKRSWKKRFDQMIAILQLLMNKEGRKVMKLFGSVSQLDQTLLQEVGVEYEGELSLFVLDKECRGAGIGKKLYQEGMRYLNENEIDSFYLFTDTSCNYGFYESRGLLRRIEHTKEVFVNGEKAPMTFFIYDNLKKKVAL</sequence>
<dbReference type="InterPro" id="IPR000182">
    <property type="entry name" value="GNAT_dom"/>
</dbReference>
<keyword evidence="3" id="KW-1185">Reference proteome</keyword>